<dbReference type="EMBL" id="HBGF01025582">
    <property type="protein sequence ID" value="CAD9120155.1"/>
    <property type="molecule type" value="Transcribed_RNA"/>
</dbReference>
<keyword evidence="1" id="KW-1133">Transmembrane helix</keyword>
<keyword evidence="1" id="KW-0472">Membrane</keyword>
<accession>A0A7S1Q6C5</accession>
<dbReference type="AlphaFoldDB" id="A0A7S1Q6C5"/>
<sequence>MSTQILMRLGIIAMRKDPPRLATSLVTYKHPTVPGLTVQLKPMPTIAGAHYWDAHWYDQHTKFDRVLVEDDRLPVRSGTFDAQMAQMRRVLFPFTGHAMTVNDDVQAGRYDQAQSFRDRFDSTLAYKTVVEMQDPPTDPRARRAVDHLNSIADGMKSSGVEATPHKIVMPWSVYHCYYLNWRLRTEGWEVVSTEEEVMIHRQQVAWVMLFMAFSTFFAIYAMIKMVGWILFG</sequence>
<name>A0A7S1Q6C5_NEODS</name>
<protein>
    <submittedName>
        <fullName evidence="2">Uncharacterized protein</fullName>
    </submittedName>
</protein>
<feature type="transmembrane region" description="Helical" evidence="1">
    <location>
        <begin position="204"/>
        <end position="231"/>
    </location>
</feature>
<organism evidence="2">
    <name type="scientific">Neobodo designis</name>
    <name type="common">Flagellated protozoan</name>
    <name type="synonym">Bodo designis</name>
    <dbReference type="NCBI Taxonomy" id="312471"/>
    <lineage>
        <taxon>Eukaryota</taxon>
        <taxon>Discoba</taxon>
        <taxon>Euglenozoa</taxon>
        <taxon>Kinetoplastea</taxon>
        <taxon>Metakinetoplastina</taxon>
        <taxon>Neobodonida</taxon>
        <taxon>Neobodo</taxon>
    </lineage>
</organism>
<evidence type="ECO:0000256" key="1">
    <source>
        <dbReference type="SAM" id="Phobius"/>
    </source>
</evidence>
<reference evidence="2" key="1">
    <citation type="submission" date="2021-01" db="EMBL/GenBank/DDBJ databases">
        <authorList>
            <person name="Corre E."/>
            <person name="Pelletier E."/>
            <person name="Niang G."/>
            <person name="Scheremetjew M."/>
            <person name="Finn R."/>
            <person name="Kale V."/>
            <person name="Holt S."/>
            <person name="Cochrane G."/>
            <person name="Meng A."/>
            <person name="Brown T."/>
            <person name="Cohen L."/>
        </authorList>
    </citation>
    <scope>NUCLEOTIDE SEQUENCE</scope>
    <source>
        <strain evidence="2">CCAP 1951/1</strain>
    </source>
</reference>
<evidence type="ECO:0000313" key="2">
    <source>
        <dbReference type="EMBL" id="CAD9120155.1"/>
    </source>
</evidence>
<proteinExistence type="predicted"/>
<keyword evidence="1" id="KW-0812">Transmembrane</keyword>
<gene>
    <name evidence="2" type="ORF">NDES1114_LOCUS16908</name>
</gene>